<organism evidence="2 3">
    <name type="scientific">Micromonospora andamanensis</name>
    <dbReference type="NCBI Taxonomy" id="1287068"/>
    <lineage>
        <taxon>Bacteria</taxon>
        <taxon>Bacillati</taxon>
        <taxon>Actinomycetota</taxon>
        <taxon>Actinomycetes</taxon>
        <taxon>Micromonosporales</taxon>
        <taxon>Micromonosporaceae</taxon>
        <taxon>Micromonospora</taxon>
    </lineage>
</organism>
<evidence type="ECO:0000313" key="2">
    <source>
        <dbReference type="EMBL" id="GIJ12117.1"/>
    </source>
</evidence>
<dbReference type="RefSeq" id="WP_204013179.1">
    <property type="nucleotide sequence ID" value="NZ_BOOZ01000044.1"/>
</dbReference>
<feature type="domain" description="CBS" evidence="1">
    <location>
        <begin position="12"/>
        <end position="36"/>
    </location>
</feature>
<dbReference type="Gene3D" id="3.10.580.10">
    <property type="entry name" value="CBS-domain"/>
    <property type="match status" value="1"/>
</dbReference>
<gene>
    <name evidence="2" type="ORF">Van01_53310</name>
</gene>
<evidence type="ECO:0000313" key="3">
    <source>
        <dbReference type="Proteomes" id="UP000647017"/>
    </source>
</evidence>
<dbReference type="Proteomes" id="UP000647017">
    <property type="component" value="Unassembled WGS sequence"/>
</dbReference>
<proteinExistence type="predicted"/>
<protein>
    <recommendedName>
        <fullName evidence="1">CBS domain-containing protein</fullName>
    </recommendedName>
</protein>
<dbReference type="InterPro" id="IPR046342">
    <property type="entry name" value="CBS_dom_sf"/>
</dbReference>
<dbReference type="Pfam" id="PF00571">
    <property type="entry name" value="CBS"/>
    <property type="match status" value="1"/>
</dbReference>
<sequence>MTTLKKTTHWTVGDVMTRDVLSVRPDTSYREVVDELRPSRD</sequence>
<reference evidence="2 3" key="1">
    <citation type="submission" date="2021-01" db="EMBL/GenBank/DDBJ databases">
        <title>Whole genome shotgun sequence of Verrucosispora andamanensis NBRC 109075.</title>
        <authorList>
            <person name="Komaki H."/>
            <person name="Tamura T."/>
        </authorList>
    </citation>
    <scope>NUCLEOTIDE SEQUENCE [LARGE SCALE GENOMIC DNA]</scope>
    <source>
        <strain evidence="2 3">NBRC 109075</strain>
    </source>
</reference>
<dbReference type="SUPFAM" id="SSF54631">
    <property type="entry name" value="CBS-domain pair"/>
    <property type="match status" value="1"/>
</dbReference>
<comment type="caution">
    <text evidence="2">The sequence shown here is derived from an EMBL/GenBank/DDBJ whole genome shotgun (WGS) entry which is preliminary data.</text>
</comment>
<dbReference type="EMBL" id="BOOZ01000044">
    <property type="protein sequence ID" value="GIJ12117.1"/>
    <property type="molecule type" value="Genomic_DNA"/>
</dbReference>
<dbReference type="InterPro" id="IPR000644">
    <property type="entry name" value="CBS_dom"/>
</dbReference>
<name>A0ABQ4I2N0_9ACTN</name>
<keyword evidence="3" id="KW-1185">Reference proteome</keyword>
<evidence type="ECO:0000259" key="1">
    <source>
        <dbReference type="Pfam" id="PF00571"/>
    </source>
</evidence>
<accession>A0ABQ4I2N0</accession>